<evidence type="ECO:0000256" key="1">
    <source>
        <dbReference type="SAM" id="MobiDB-lite"/>
    </source>
</evidence>
<gene>
    <name evidence="2" type="ORF">Dacsa_0701</name>
</gene>
<protein>
    <recommendedName>
        <fullName evidence="4">DUF4335 domain-containing protein</fullName>
    </recommendedName>
</protein>
<reference evidence="2" key="1">
    <citation type="submission" date="2012-04" db="EMBL/GenBank/DDBJ databases">
        <title>Finished genome of Dactylococcopsis salina PCC 8305.</title>
        <authorList>
            <consortium name="US DOE Joint Genome Institute"/>
            <person name="Gugger M."/>
            <person name="Coursin T."/>
            <person name="Rippka R."/>
            <person name="Tandeau De Marsac N."/>
            <person name="Huntemann M."/>
            <person name="Wei C.-L."/>
            <person name="Han J."/>
            <person name="Detter J.C."/>
            <person name="Han C."/>
            <person name="Tapia R."/>
            <person name="Daligault H."/>
            <person name="Chen A."/>
            <person name="Krypides N."/>
            <person name="Mavromatis K."/>
            <person name="Markowitz V."/>
            <person name="Szeto E."/>
            <person name="Ivanova N."/>
            <person name="Ovchinnikova G."/>
            <person name="Pagani I."/>
            <person name="Pati A."/>
            <person name="Goodwin L."/>
            <person name="Peters L."/>
            <person name="Pitluck S."/>
            <person name="Woyke T."/>
            <person name="Kerfeld C."/>
        </authorList>
    </citation>
    <scope>NUCLEOTIDE SEQUENCE [LARGE SCALE GENOMIC DNA]</scope>
    <source>
        <strain evidence="2">PCC 8305</strain>
    </source>
</reference>
<dbReference type="RefSeq" id="WP_015228472.1">
    <property type="nucleotide sequence ID" value="NC_019780.1"/>
</dbReference>
<feature type="region of interest" description="Disordered" evidence="1">
    <location>
        <begin position="198"/>
        <end position="219"/>
    </location>
</feature>
<proteinExistence type="predicted"/>
<dbReference type="Pfam" id="PF14233">
    <property type="entry name" value="DUF4335"/>
    <property type="match status" value="1"/>
</dbReference>
<dbReference type="STRING" id="13035.Dacsa_0701"/>
<evidence type="ECO:0008006" key="4">
    <source>
        <dbReference type="Google" id="ProtNLM"/>
    </source>
</evidence>
<dbReference type="AlphaFoldDB" id="K9YSX5"/>
<name>K9YSX5_DACS8</name>
<accession>K9YSX5</accession>
<dbReference type="Proteomes" id="UP000010482">
    <property type="component" value="Chromosome"/>
</dbReference>
<dbReference type="EMBL" id="CP003944">
    <property type="protein sequence ID" value="AFZ49460.1"/>
    <property type="molecule type" value="Genomic_DNA"/>
</dbReference>
<dbReference type="OrthoDB" id="423373at2"/>
<keyword evidence="3" id="KW-1185">Reference proteome</keyword>
<dbReference type="eggNOG" id="COG0810">
    <property type="taxonomic scope" value="Bacteria"/>
</dbReference>
<feature type="compositionally biased region" description="Polar residues" evidence="1">
    <location>
        <begin position="201"/>
        <end position="216"/>
    </location>
</feature>
<organism evidence="2 3">
    <name type="scientific">Dactylococcopsis salina (strain PCC 8305)</name>
    <name type="common">Myxobactron salinum</name>
    <dbReference type="NCBI Taxonomy" id="13035"/>
    <lineage>
        <taxon>Bacteria</taxon>
        <taxon>Bacillati</taxon>
        <taxon>Cyanobacteriota</taxon>
        <taxon>Cyanophyceae</taxon>
        <taxon>Nodosilineales</taxon>
        <taxon>Cymatolegaceae</taxon>
        <taxon>Dactylococcopsis</taxon>
    </lineage>
</organism>
<dbReference type="InterPro" id="IPR025569">
    <property type="entry name" value="DUF4335"/>
</dbReference>
<dbReference type="KEGG" id="dsl:Dacsa_0701"/>
<evidence type="ECO:0000313" key="2">
    <source>
        <dbReference type="EMBL" id="AFZ49460.1"/>
    </source>
</evidence>
<dbReference type="HOGENOM" id="CLU_049735_0_0_3"/>
<sequence length="328" mass="35934">MTIRRQYSLPNCSLTLEGWTGETNPNDGGNGRPLMSILVNAECRFTDPKHQSSVLQGDKNFLESLVRVVNNYAQSVLSGIIAQPTQDWVGESFSIKPLPEQNRHQLQFIRTEEGKTEEIIKIDLTTVELFDLVEAIDQLLSDGTTLPELTLSLQPRSRKIRGQNEPLAKKAKPAMVGVASLAVASIALLFAPIPEIREPETQNSQQEETSTNNTAVPSGITGILADTPRITNSQQLASLADILEANIDENWQQRGLVEQSLTYRVWVNPSGDIIGYEQLSGSDRNLSETPVLPNLLSLSSPGESPQPQAVAELEVTFNPNGVVNVETQ</sequence>
<evidence type="ECO:0000313" key="3">
    <source>
        <dbReference type="Proteomes" id="UP000010482"/>
    </source>
</evidence>